<dbReference type="GO" id="GO:0016887">
    <property type="term" value="F:ATP hydrolysis activity"/>
    <property type="evidence" value="ECO:0007669"/>
    <property type="project" value="InterPro"/>
</dbReference>
<dbReference type="InterPro" id="IPR049945">
    <property type="entry name" value="AAA_22"/>
</dbReference>
<dbReference type="Gene3D" id="3.40.50.300">
    <property type="entry name" value="P-loop containing nucleotide triphosphate hydrolases"/>
    <property type="match status" value="1"/>
</dbReference>
<dbReference type="KEGG" id="npv:OHM77_06815"/>
<dbReference type="PANTHER" id="PTHR35894">
    <property type="entry name" value="GENERAL SECRETION PATHWAY PROTEIN A-RELATED"/>
    <property type="match status" value="1"/>
</dbReference>
<dbReference type="Proteomes" id="UP001234916">
    <property type="component" value="Chromosome"/>
</dbReference>
<organism evidence="3">
    <name type="scientific">Candidatus Nitricoxidivorans perseverans</name>
    <dbReference type="NCBI Taxonomy" id="2975601"/>
    <lineage>
        <taxon>Bacteria</taxon>
        <taxon>Pseudomonadati</taxon>
        <taxon>Pseudomonadota</taxon>
        <taxon>Betaproteobacteria</taxon>
        <taxon>Nitrosomonadales</taxon>
        <taxon>Sterolibacteriaceae</taxon>
        <taxon>Candidatus Nitricoxidivorans</taxon>
    </lineage>
</organism>
<sequence length="458" mass="50197">MYLEHFGLSEAPFRITPHTDFFFAGANRGATLDALLYAITHDEGIVKVSGEVGSGKTMLCRVLMERLPAHITIVYLANPSLSRDDILFAIADELDLEIPDNARTSAVLRSLQERLIELYAGGRQVVVLIDEAHAMPSGTLEEIRLLSNLESNRHKLLQLVLFGQPELNDVLARSDMRQLKERITHNFVLEPLVRNDIAQYLDFRMRAAGYRGPEIFNPSAIRQIAAASRGLTRRINILADKALLAAFAESAHQVTPRQARAAIRDSQFGAAARGPSPGWMTIGGGVAAVGIAAASLLVWRSNPEPAPPAPPPVAAPRLPQAVAPPPPALPESPAPATPPHVSEMDGGLGRLTRLRIEETRKWLANAPDDHWFIQLLATSADRAGYAENFIARAIRLSMANPAEAGHIRAYAAKVDEEYRIGVIYGEFASREDAAAAIDRLPKELRGYKPYPRQVIRLR</sequence>
<feature type="region of interest" description="Disordered" evidence="1">
    <location>
        <begin position="304"/>
        <end position="346"/>
    </location>
</feature>
<evidence type="ECO:0000313" key="3">
    <source>
        <dbReference type="EMBL" id="WIM06972.1"/>
    </source>
</evidence>
<reference evidence="3" key="1">
    <citation type="journal article" date="2023" name="Nat. Microbiol.">
        <title>Enrichment and characterization of a nitric oxide-reducing microbial community in a continuous bioreactor.</title>
        <authorList>
            <person name="Garrido-Amador P."/>
            <person name="Stortenbeker N."/>
            <person name="Wessels H.J.C.T."/>
            <person name="Speth D.R."/>
            <person name="Garcia-Heredia I."/>
            <person name="Kartal B."/>
        </authorList>
    </citation>
    <scope>NUCLEOTIDE SEQUENCE</scope>
    <source>
        <strain evidence="3">MAG1</strain>
    </source>
</reference>
<feature type="compositionally biased region" description="Pro residues" evidence="1">
    <location>
        <begin position="322"/>
        <end position="338"/>
    </location>
</feature>
<dbReference type="SUPFAM" id="SSF52540">
    <property type="entry name" value="P-loop containing nucleoside triphosphate hydrolases"/>
    <property type="match status" value="1"/>
</dbReference>
<evidence type="ECO:0000259" key="2">
    <source>
        <dbReference type="SMART" id="SM00382"/>
    </source>
</evidence>
<dbReference type="SMART" id="SM00382">
    <property type="entry name" value="AAA"/>
    <property type="match status" value="1"/>
</dbReference>
<dbReference type="InterPro" id="IPR003593">
    <property type="entry name" value="AAA+_ATPase"/>
</dbReference>
<dbReference type="Pfam" id="PF05036">
    <property type="entry name" value="SPOR"/>
    <property type="match status" value="1"/>
</dbReference>
<feature type="compositionally biased region" description="Pro residues" evidence="1">
    <location>
        <begin position="304"/>
        <end position="314"/>
    </location>
</feature>
<dbReference type="InterPro" id="IPR007730">
    <property type="entry name" value="SPOR-like_dom"/>
</dbReference>
<proteinExistence type="predicted"/>
<feature type="domain" description="AAA+ ATPase" evidence="2">
    <location>
        <begin position="42"/>
        <end position="257"/>
    </location>
</feature>
<protein>
    <submittedName>
        <fullName evidence="3">AAA family ATPase</fullName>
    </submittedName>
</protein>
<dbReference type="AlphaFoldDB" id="A0AA49IXV7"/>
<dbReference type="InterPro" id="IPR027417">
    <property type="entry name" value="P-loop_NTPase"/>
</dbReference>
<dbReference type="InterPro" id="IPR052026">
    <property type="entry name" value="ExeA_AAA_ATPase_DNA-bind"/>
</dbReference>
<dbReference type="InterPro" id="IPR036680">
    <property type="entry name" value="SPOR-like_sf"/>
</dbReference>
<evidence type="ECO:0000256" key="1">
    <source>
        <dbReference type="SAM" id="MobiDB-lite"/>
    </source>
</evidence>
<dbReference type="Pfam" id="PF13401">
    <property type="entry name" value="AAA_22"/>
    <property type="match status" value="1"/>
</dbReference>
<dbReference type="Gene3D" id="3.30.70.1070">
    <property type="entry name" value="Sporulation related repeat"/>
    <property type="match status" value="1"/>
</dbReference>
<dbReference type="PANTHER" id="PTHR35894:SF1">
    <property type="entry name" value="PHOSPHORIBULOKINASE _ URIDINE KINASE FAMILY"/>
    <property type="match status" value="1"/>
</dbReference>
<gene>
    <name evidence="3" type="ORF">OHM77_06815</name>
</gene>
<accession>A0AA49IXV7</accession>
<dbReference type="EMBL" id="CP107246">
    <property type="protein sequence ID" value="WIM06972.1"/>
    <property type="molecule type" value="Genomic_DNA"/>
</dbReference>
<name>A0AA49IXV7_9PROT</name>
<dbReference type="GO" id="GO:0042834">
    <property type="term" value="F:peptidoglycan binding"/>
    <property type="evidence" value="ECO:0007669"/>
    <property type="project" value="InterPro"/>
</dbReference>